<dbReference type="GeneID" id="30181650"/>
<dbReference type="AlphaFoldDB" id="A0A1E3NFD1"/>
<name>A0A1E3NFD1_9ASCO</name>
<sequence>MTLHVLCLQRLRRNQHWHEPTTGLTTYFELNDFRSWLKKEYFPDDSIVYAVEIKLIMYYLFFHFVSKEHLMSLDVASTGTMVVVTAMSSHAVGIFDRYLTFWNTAYFYLLNVGKYQNAVEMNKEIVDKIKVLRDSVGDATDKQAYIIYARLEDKARLLAEIMVLMINDHAFFSFPIKAPVLDETGTETLPVLCQDIQVILAVHRGLAHDTNGKRAPREFPKAFEGERGYQPLKNFSAVYAIILEKRDNYTDTMARILTSAL</sequence>
<evidence type="ECO:0000313" key="1">
    <source>
        <dbReference type="EMBL" id="ODQ44847.1"/>
    </source>
</evidence>
<proteinExistence type="predicted"/>
<reference evidence="1 2" key="1">
    <citation type="journal article" date="2016" name="Proc. Natl. Acad. Sci. U.S.A.">
        <title>Comparative genomics of biotechnologically important yeasts.</title>
        <authorList>
            <person name="Riley R."/>
            <person name="Haridas S."/>
            <person name="Wolfe K.H."/>
            <person name="Lopes M.R."/>
            <person name="Hittinger C.T."/>
            <person name="Goeker M."/>
            <person name="Salamov A.A."/>
            <person name="Wisecaver J.H."/>
            <person name="Long T.M."/>
            <person name="Calvey C.H."/>
            <person name="Aerts A.L."/>
            <person name="Barry K.W."/>
            <person name="Choi C."/>
            <person name="Clum A."/>
            <person name="Coughlan A.Y."/>
            <person name="Deshpande S."/>
            <person name="Douglass A.P."/>
            <person name="Hanson S.J."/>
            <person name="Klenk H.-P."/>
            <person name="LaButti K.M."/>
            <person name="Lapidus A."/>
            <person name="Lindquist E.A."/>
            <person name="Lipzen A.M."/>
            <person name="Meier-Kolthoff J.P."/>
            <person name="Ohm R.A."/>
            <person name="Otillar R.P."/>
            <person name="Pangilinan J.L."/>
            <person name="Peng Y."/>
            <person name="Rokas A."/>
            <person name="Rosa C.A."/>
            <person name="Scheuner C."/>
            <person name="Sibirny A.A."/>
            <person name="Slot J.C."/>
            <person name="Stielow J.B."/>
            <person name="Sun H."/>
            <person name="Kurtzman C.P."/>
            <person name="Blackwell M."/>
            <person name="Grigoriev I.V."/>
            <person name="Jeffries T.W."/>
        </authorList>
    </citation>
    <scope>NUCLEOTIDE SEQUENCE [LARGE SCALE GENOMIC DNA]</scope>
    <source>
        <strain evidence="1 2">NRRL Y-2026</strain>
    </source>
</reference>
<dbReference type="EMBL" id="KV454005">
    <property type="protein sequence ID" value="ODQ44847.1"/>
    <property type="molecule type" value="Genomic_DNA"/>
</dbReference>
<dbReference type="OrthoDB" id="10431989at2759"/>
<protein>
    <submittedName>
        <fullName evidence="1">Uncharacterized protein</fullName>
    </submittedName>
</protein>
<dbReference type="Proteomes" id="UP000094455">
    <property type="component" value="Unassembled WGS sequence"/>
</dbReference>
<dbReference type="RefSeq" id="XP_019015960.1">
    <property type="nucleotide sequence ID" value="XM_019164963.1"/>
</dbReference>
<organism evidence="1 2">
    <name type="scientific">Pichia membranifaciens NRRL Y-2026</name>
    <dbReference type="NCBI Taxonomy" id="763406"/>
    <lineage>
        <taxon>Eukaryota</taxon>
        <taxon>Fungi</taxon>
        <taxon>Dikarya</taxon>
        <taxon>Ascomycota</taxon>
        <taxon>Saccharomycotina</taxon>
        <taxon>Pichiomycetes</taxon>
        <taxon>Pichiales</taxon>
        <taxon>Pichiaceae</taxon>
        <taxon>Pichia</taxon>
    </lineage>
</organism>
<keyword evidence="2" id="KW-1185">Reference proteome</keyword>
<accession>A0A1E3NFD1</accession>
<evidence type="ECO:0000313" key="2">
    <source>
        <dbReference type="Proteomes" id="UP000094455"/>
    </source>
</evidence>
<gene>
    <name evidence="1" type="ORF">PICMEDRAFT_78624</name>
</gene>